<dbReference type="SUPFAM" id="SSF51905">
    <property type="entry name" value="FAD/NAD(P)-binding domain"/>
    <property type="match status" value="1"/>
</dbReference>
<dbReference type="InterPro" id="IPR050097">
    <property type="entry name" value="Ferredoxin-NADP_redctase_2"/>
</dbReference>
<evidence type="ECO:0000313" key="4">
    <source>
        <dbReference type="EMBL" id="MBJ6367221.1"/>
    </source>
</evidence>
<keyword evidence="2" id="KW-0560">Oxidoreductase</keyword>
<accession>A0A8J7LSE9</accession>
<dbReference type="RefSeq" id="WP_199113560.1">
    <property type="nucleotide sequence ID" value="NZ_JAELVQ010000003.1"/>
</dbReference>
<dbReference type="PRINTS" id="PR00469">
    <property type="entry name" value="PNDRDTASEII"/>
</dbReference>
<name>A0A8J7LSE9_9FLAO</name>
<keyword evidence="5" id="KW-1185">Reference proteome</keyword>
<dbReference type="GO" id="GO:0016491">
    <property type="term" value="F:oxidoreductase activity"/>
    <property type="evidence" value="ECO:0007669"/>
    <property type="project" value="UniProtKB-KW"/>
</dbReference>
<evidence type="ECO:0000313" key="5">
    <source>
        <dbReference type="Proteomes" id="UP000610931"/>
    </source>
</evidence>
<evidence type="ECO:0000256" key="1">
    <source>
        <dbReference type="ARBA" id="ARBA00022630"/>
    </source>
</evidence>
<dbReference type="PRINTS" id="PR00368">
    <property type="entry name" value="FADPNR"/>
</dbReference>
<dbReference type="EMBL" id="JAELVQ010000003">
    <property type="protein sequence ID" value="MBJ6367221.1"/>
    <property type="molecule type" value="Genomic_DNA"/>
</dbReference>
<reference evidence="4" key="1">
    <citation type="submission" date="2020-12" db="EMBL/GenBank/DDBJ databases">
        <title>Snuella sp. nov., isolated from sediment in Incheon.</title>
        <authorList>
            <person name="Kim W."/>
        </authorList>
    </citation>
    <scope>NUCLEOTIDE SEQUENCE</scope>
    <source>
        <strain evidence="4">CAU 1569</strain>
    </source>
</reference>
<dbReference type="Gene3D" id="3.50.50.60">
    <property type="entry name" value="FAD/NAD(P)-binding domain"/>
    <property type="match status" value="2"/>
</dbReference>
<comment type="caution">
    <text evidence="4">The sequence shown here is derived from an EMBL/GenBank/DDBJ whole genome shotgun (WGS) entry which is preliminary data.</text>
</comment>
<gene>
    <name evidence="4" type="ORF">JF259_03860</name>
</gene>
<proteinExistence type="predicted"/>
<protein>
    <submittedName>
        <fullName evidence="4">NAD(P)/FAD-dependent oxidoreductase</fullName>
    </submittedName>
</protein>
<evidence type="ECO:0000256" key="2">
    <source>
        <dbReference type="ARBA" id="ARBA00023002"/>
    </source>
</evidence>
<organism evidence="4 5">
    <name type="scientific">Snuella sedimenti</name>
    <dbReference type="NCBI Taxonomy" id="2798802"/>
    <lineage>
        <taxon>Bacteria</taxon>
        <taxon>Pseudomonadati</taxon>
        <taxon>Bacteroidota</taxon>
        <taxon>Flavobacteriia</taxon>
        <taxon>Flavobacteriales</taxon>
        <taxon>Flavobacteriaceae</taxon>
        <taxon>Snuella</taxon>
    </lineage>
</organism>
<dbReference type="Proteomes" id="UP000610931">
    <property type="component" value="Unassembled WGS sequence"/>
</dbReference>
<dbReference type="AlphaFoldDB" id="A0A8J7LSE9"/>
<keyword evidence="1" id="KW-0285">Flavoprotein</keyword>
<feature type="domain" description="FAD/NAD(P)-binding" evidence="3">
    <location>
        <begin position="6"/>
        <end position="290"/>
    </location>
</feature>
<dbReference type="PANTHER" id="PTHR48105">
    <property type="entry name" value="THIOREDOXIN REDUCTASE 1-RELATED-RELATED"/>
    <property type="match status" value="1"/>
</dbReference>
<evidence type="ECO:0000259" key="3">
    <source>
        <dbReference type="Pfam" id="PF07992"/>
    </source>
</evidence>
<dbReference type="InterPro" id="IPR023753">
    <property type="entry name" value="FAD/NAD-binding_dom"/>
</dbReference>
<sequence>MVKKVFDVIIIGGGPAGMSAALVLGRSRIATLVLNAESPRNMVTAHSHGFLTQDGKHPKEIFSIAKAQLAKYTSVDYVNKKAIDLKLIKKGFTVETQTSIYQSQRVIIATGYIDSIDSLGVKGLAEVYGKSVYPCPFCDGFEMADKKLAVIGDSIMAPMFSKTISHWSNDVIVFTNGDKVVDNEIVSNLNKNGISIIDKKIIQLISEDGILKGIQLEDGSIVERDGGFIPDTKSFESSDFAQNLNVTKELGHFGMEAYKVDDNKETEIKGLYIIGDARTGWSGVASSVAEGSEVAKIITHQIIDENWIE</sequence>
<dbReference type="Pfam" id="PF07992">
    <property type="entry name" value="Pyr_redox_2"/>
    <property type="match status" value="1"/>
</dbReference>
<dbReference type="InterPro" id="IPR036188">
    <property type="entry name" value="FAD/NAD-bd_sf"/>
</dbReference>